<reference evidence="1 2" key="1">
    <citation type="journal article" date="2011" name="BMC Genomics">
        <title>Genomic insights into an obligate epibiotic bacterial predator: Micavibrio aeruginosavorus ARL-13.</title>
        <authorList>
            <person name="Wang Z."/>
            <person name="Kadouri D."/>
            <person name="Wu M."/>
        </authorList>
    </citation>
    <scope>NUCLEOTIDE SEQUENCE [LARGE SCALE GENOMIC DNA]</scope>
    <source>
        <strain evidence="1 2">ARL-13</strain>
    </source>
</reference>
<gene>
    <name evidence="1" type="ordered locus">MICA_554</name>
</gene>
<name>G2KMV9_MICAA</name>
<organism evidence="1 2">
    <name type="scientific">Micavibrio aeruginosavorus (strain ARL-13)</name>
    <dbReference type="NCBI Taxonomy" id="856793"/>
    <lineage>
        <taxon>Bacteria</taxon>
        <taxon>Pseudomonadati</taxon>
        <taxon>Bdellovibrionota</taxon>
        <taxon>Bdellovibrionia</taxon>
        <taxon>Bdellovibrionales</taxon>
        <taxon>Pseudobdellovibrionaceae</taxon>
        <taxon>Micavibrio</taxon>
    </lineage>
</organism>
<dbReference type="STRING" id="856793.MICA_554"/>
<dbReference type="AlphaFoldDB" id="G2KMV9"/>
<dbReference type="EMBL" id="CP002382">
    <property type="protein sequence ID" value="AEP08891.1"/>
    <property type="molecule type" value="Genomic_DNA"/>
</dbReference>
<accession>G2KMV9</accession>
<proteinExistence type="predicted"/>
<protein>
    <submittedName>
        <fullName evidence="1">Uncharacterized protein</fullName>
    </submittedName>
</protein>
<dbReference type="RefSeq" id="WP_014102114.1">
    <property type="nucleotide sequence ID" value="NC_016026.1"/>
</dbReference>
<sequence>MTGCRIGKVTPKLSVVEPMPYPINYDAVRYLTQALEQAKTGEFRSIAIAGINAQGYVQTAYSISPDENPVLLHGACGWLSKRVMDEVQKSA</sequence>
<dbReference type="KEGG" id="mai:MICA_554"/>
<evidence type="ECO:0000313" key="2">
    <source>
        <dbReference type="Proteomes" id="UP000009286"/>
    </source>
</evidence>
<dbReference type="HOGENOM" id="CLU_2423595_0_0_5"/>
<evidence type="ECO:0000313" key="1">
    <source>
        <dbReference type="EMBL" id="AEP08891.1"/>
    </source>
</evidence>
<keyword evidence="2" id="KW-1185">Reference proteome</keyword>
<dbReference type="Proteomes" id="UP000009286">
    <property type="component" value="Chromosome"/>
</dbReference>